<feature type="chain" id="PRO_5044871004" evidence="1">
    <location>
        <begin position="17"/>
        <end position="1103"/>
    </location>
</feature>
<evidence type="ECO:0000256" key="1">
    <source>
        <dbReference type="SAM" id="SignalP"/>
    </source>
</evidence>
<dbReference type="AlphaFoldDB" id="A0ABD3M5R3"/>
<dbReference type="Proteomes" id="UP001530293">
    <property type="component" value="Unassembled WGS sequence"/>
</dbReference>
<feature type="signal peptide" evidence="1">
    <location>
        <begin position="1"/>
        <end position="16"/>
    </location>
</feature>
<keyword evidence="3" id="KW-1185">Reference proteome</keyword>
<sequence length="1103" mass="119032">MNFPALAVFLIASASGSAPCGYGYDGGPGHTALAVADIRGATSSIVAQTITFVADGLKRIFFISSAVLIAIGLGTKKAYRRSSLFTTSPTSGPQRIRTMLAVLLHLTFMFPPVIGGSICESLPGNFKDLFMSALDKLEIRVADEVDKAFDEIGLGPVGDSLLVRNVYDFKAGLFEELFGTKAERTAWINGTTGSAIDVYKKLNANIANVVGDASLTAKCVAESDKYTMDLTVRGSLPATGALEDLLKVTLLPPQSFSSLGLTAPKIDVEYELELPLSIHHGINKLFLLGEIQASLVVNITGEISEALPILSNENVTFSGAFDLGASFSYSSIKGLASSGRFSTKLDAKVSDTSVGIRAQDDDIFDSIPPSVKFDFDVCSFKADLLKSLESFDVGDELGHILDQHVAPIIDGTMFAGDKGLIDEIKSFVVGDAKMKANQIKARIADLIGGYPCSRRLDAIDIGYDGSQRLLQLDQSFGSLLDQILKFDGVQNATAGFDLARMEVGLDVSIRIQQVFEASYFQSALNRLFDKLAPVQAVLGAKGKVAAVDNLLEELEVTAAFWLSISAGVKVNASVTDVFNTIYTGIAPPVTGFLRINELGASVYAHVSDLNLELFPGIINVTDASMELSLGVRLYDQYEFIMDSANSQIGIGFEEIVTGGLRFDPYGGLAASFPFSFSIGNSNQDLQVLFNDDDLFDEKEVSVTINYNACRFLNVFQQILGKLGSISLSPDSILGPTSLIVSESLDGLLPDVGGFLTGVLEANNELFHLCAEVEFSGNPPTIKDVVSMLFEDITSFSGSSAKDFLPVSTWRRALHATNNSPKHKHHRALRAHHLRHNRFIRPRPLANQRRLENIGNAASELMDAISVSGGYDGVELFVRLELDVSKTFNDSIFELVKKPLELLQNVDFLKNLFPSTTMNESTPLLNSSVSISSSAHASVRVGLDITPEQVYNILFSNQTLNASFILNNTFIQFEEISTKFALTSDVSGRLELSGVATLGVNGTVDLALGLGMDKVSEKIYFSNITSVLASLRDAVSWLKIGVLDVSLPIEFDILDAGVGLGNVLNSIPNLPLLMYISDDDLFSPKLPSVGVDLDLRRKSNRRPV</sequence>
<name>A0ABD3M5R3_9STRA</name>
<keyword evidence="1" id="KW-0732">Signal</keyword>
<protein>
    <submittedName>
        <fullName evidence="2">Uncharacterized protein</fullName>
    </submittedName>
</protein>
<evidence type="ECO:0000313" key="3">
    <source>
        <dbReference type="Proteomes" id="UP001530293"/>
    </source>
</evidence>
<reference evidence="2 3" key="1">
    <citation type="submission" date="2024-10" db="EMBL/GenBank/DDBJ databases">
        <title>Updated reference genomes for cyclostephanoid diatoms.</title>
        <authorList>
            <person name="Roberts W.R."/>
            <person name="Alverson A.J."/>
        </authorList>
    </citation>
    <scope>NUCLEOTIDE SEQUENCE [LARGE SCALE GENOMIC DNA]</scope>
    <source>
        <strain evidence="2 3">AJA232-27</strain>
    </source>
</reference>
<accession>A0ABD3M5R3</accession>
<gene>
    <name evidence="2" type="ORF">ACHAWU_008682</name>
</gene>
<organism evidence="2 3">
    <name type="scientific">Discostella pseudostelligera</name>
    <dbReference type="NCBI Taxonomy" id="259834"/>
    <lineage>
        <taxon>Eukaryota</taxon>
        <taxon>Sar</taxon>
        <taxon>Stramenopiles</taxon>
        <taxon>Ochrophyta</taxon>
        <taxon>Bacillariophyta</taxon>
        <taxon>Coscinodiscophyceae</taxon>
        <taxon>Thalassiosirophycidae</taxon>
        <taxon>Stephanodiscales</taxon>
        <taxon>Stephanodiscaceae</taxon>
        <taxon>Discostella</taxon>
    </lineage>
</organism>
<dbReference type="EMBL" id="JALLBG020000214">
    <property type="protein sequence ID" value="KAL3759073.1"/>
    <property type="molecule type" value="Genomic_DNA"/>
</dbReference>
<evidence type="ECO:0000313" key="2">
    <source>
        <dbReference type="EMBL" id="KAL3759073.1"/>
    </source>
</evidence>
<proteinExistence type="predicted"/>
<comment type="caution">
    <text evidence="2">The sequence shown here is derived from an EMBL/GenBank/DDBJ whole genome shotgun (WGS) entry which is preliminary data.</text>
</comment>